<name>A0A1G4I6J9_TRYEQ</name>
<gene>
    <name evidence="2" type="ORF">TEOVI_000045800</name>
</gene>
<protein>
    <submittedName>
        <fullName evidence="2">Uncharacterized protein</fullName>
    </submittedName>
</protein>
<dbReference type="VEuPathDB" id="TriTrypDB:TEOVI_000045800"/>
<dbReference type="AlphaFoldDB" id="A0A1G4I6J9"/>
<accession>A0A1G4I6J9</accession>
<evidence type="ECO:0000313" key="2">
    <source>
        <dbReference type="EMBL" id="SCU67498.1"/>
    </source>
</evidence>
<dbReference type="GeneID" id="92374398"/>
<evidence type="ECO:0000313" key="3">
    <source>
        <dbReference type="Proteomes" id="UP000195570"/>
    </source>
</evidence>
<evidence type="ECO:0000256" key="1">
    <source>
        <dbReference type="SAM" id="MobiDB-lite"/>
    </source>
</evidence>
<dbReference type="RefSeq" id="XP_067078804.1">
    <property type="nucleotide sequence ID" value="XM_067222703.1"/>
</dbReference>
<dbReference type="EMBL" id="CZPT02000754">
    <property type="protein sequence ID" value="SCU67498.1"/>
    <property type="molecule type" value="Genomic_DNA"/>
</dbReference>
<dbReference type="Proteomes" id="UP000195570">
    <property type="component" value="Unassembled WGS sequence"/>
</dbReference>
<sequence>MENKKQVKTVLSIRNGEEGRDVPAPTATHPALTGERWEWGRVRINRDTHHGRGTTYATATENIFCALRDTYRLAVGPQAPSGVDTHDGVCEFTINKENKKENRQPTFRFLPPI</sequence>
<reference evidence="2" key="1">
    <citation type="submission" date="2016-09" db="EMBL/GenBank/DDBJ databases">
        <authorList>
            <person name="Hebert L."/>
            <person name="Moumen B."/>
        </authorList>
    </citation>
    <scope>NUCLEOTIDE SEQUENCE [LARGE SCALE GENOMIC DNA]</scope>
    <source>
        <strain evidence="2">OVI</strain>
    </source>
</reference>
<keyword evidence="3" id="KW-1185">Reference proteome</keyword>
<comment type="caution">
    <text evidence="2">The sequence shown here is derived from an EMBL/GenBank/DDBJ whole genome shotgun (WGS) entry which is preliminary data.</text>
</comment>
<organism evidence="2 3">
    <name type="scientific">Trypanosoma equiperdum</name>
    <dbReference type="NCBI Taxonomy" id="5694"/>
    <lineage>
        <taxon>Eukaryota</taxon>
        <taxon>Discoba</taxon>
        <taxon>Euglenozoa</taxon>
        <taxon>Kinetoplastea</taxon>
        <taxon>Metakinetoplastina</taxon>
        <taxon>Trypanosomatida</taxon>
        <taxon>Trypanosomatidae</taxon>
        <taxon>Trypanosoma</taxon>
    </lineage>
</organism>
<feature type="region of interest" description="Disordered" evidence="1">
    <location>
        <begin position="1"/>
        <end position="30"/>
    </location>
</feature>
<proteinExistence type="predicted"/>